<name>A0ABD6DC40_9EURY</name>
<keyword evidence="1" id="KW-0472">Membrane</keyword>
<keyword evidence="3" id="KW-1185">Reference proteome</keyword>
<organism evidence="2 3">
    <name type="scientific">Halohasta litorea</name>
    <dbReference type="NCBI Taxonomy" id="869891"/>
    <lineage>
        <taxon>Archaea</taxon>
        <taxon>Methanobacteriati</taxon>
        <taxon>Methanobacteriota</taxon>
        <taxon>Stenosarchaea group</taxon>
        <taxon>Halobacteria</taxon>
        <taxon>Halobacteriales</taxon>
        <taxon>Haloferacaceae</taxon>
        <taxon>Halohasta</taxon>
    </lineage>
</organism>
<accession>A0ABD6DC40</accession>
<evidence type="ECO:0000313" key="2">
    <source>
        <dbReference type="EMBL" id="MFD1643869.1"/>
    </source>
</evidence>
<evidence type="ECO:0000256" key="1">
    <source>
        <dbReference type="SAM" id="Phobius"/>
    </source>
</evidence>
<keyword evidence="1" id="KW-0812">Transmembrane</keyword>
<feature type="transmembrane region" description="Helical" evidence="1">
    <location>
        <begin position="174"/>
        <end position="194"/>
    </location>
</feature>
<sequence>MLVGYIIWKDAGSVLRAVYRDRVARGFGIGVTILTAIFFTTVTGYLTFLPQEGTGIPHETTITVQSVSYQLVMWPTLEVYLPHIPLFTAASPGVIIVVAMLSVLIGLNAMLIARHWRIEEQAGMTETTAGSAAVIGSCTCGCCGPLVAKIAVLAAGPSIAAPVYWVFVDTASPLGALFIVASTVLFVGTLIYSVKTARRPDQDQSTSIRPAD</sequence>
<keyword evidence="1" id="KW-1133">Transmembrane helix</keyword>
<feature type="transmembrane region" description="Helical" evidence="1">
    <location>
        <begin position="84"/>
        <end position="107"/>
    </location>
</feature>
<dbReference type="EMBL" id="JBHUDM010000011">
    <property type="protein sequence ID" value="MFD1643869.1"/>
    <property type="molecule type" value="Genomic_DNA"/>
</dbReference>
<gene>
    <name evidence="2" type="ORF">ACFSBW_18625</name>
</gene>
<dbReference type="AlphaFoldDB" id="A0ABD6DC40"/>
<dbReference type="Proteomes" id="UP001597052">
    <property type="component" value="Unassembled WGS sequence"/>
</dbReference>
<reference evidence="2 3" key="1">
    <citation type="journal article" date="2019" name="Int. J. Syst. Evol. Microbiol.">
        <title>The Global Catalogue of Microorganisms (GCM) 10K type strain sequencing project: providing services to taxonomists for standard genome sequencing and annotation.</title>
        <authorList>
            <consortium name="The Broad Institute Genomics Platform"/>
            <consortium name="The Broad Institute Genome Sequencing Center for Infectious Disease"/>
            <person name="Wu L."/>
            <person name="Ma J."/>
        </authorList>
    </citation>
    <scope>NUCLEOTIDE SEQUENCE [LARGE SCALE GENOMIC DNA]</scope>
    <source>
        <strain evidence="2 3">CGMCC 1.10593</strain>
    </source>
</reference>
<dbReference type="RefSeq" id="WP_256397799.1">
    <property type="nucleotide sequence ID" value="NZ_JANHDJ010000013.1"/>
</dbReference>
<protein>
    <submittedName>
        <fullName evidence="2">Uncharacterized protein</fullName>
    </submittedName>
</protein>
<comment type="caution">
    <text evidence="2">The sequence shown here is derived from an EMBL/GenBank/DDBJ whole genome shotgun (WGS) entry which is preliminary data.</text>
</comment>
<evidence type="ECO:0000313" key="3">
    <source>
        <dbReference type="Proteomes" id="UP001597052"/>
    </source>
</evidence>
<feature type="transmembrane region" description="Helical" evidence="1">
    <location>
        <begin position="26"/>
        <end position="48"/>
    </location>
</feature>
<proteinExistence type="predicted"/>